<dbReference type="AlphaFoldDB" id="A0A420DQA4"/>
<dbReference type="Proteomes" id="UP000284407">
    <property type="component" value="Unassembled WGS sequence"/>
</dbReference>
<dbReference type="RefSeq" id="WP_025063387.1">
    <property type="nucleotide sequence ID" value="NZ_RAQK01000001.1"/>
</dbReference>
<dbReference type="Gene3D" id="2.60.40.1890">
    <property type="entry name" value="PCu(A)C copper chaperone"/>
    <property type="match status" value="1"/>
</dbReference>
<protein>
    <recommendedName>
        <fullName evidence="4">Copper(I)-binding protein</fullName>
    </recommendedName>
</protein>
<feature type="signal peptide" evidence="1">
    <location>
        <begin position="1"/>
        <end position="20"/>
    </location>
</feature>
<proteinExistence type="predicted"/>
<dbReference type="PANTHER" id="PTHR36302:SF1">
    <property type="entry name" value="COPPER CHAPERONE PCU(A)C"/>
    <property type="match status" value="1"/>
</dbReference>
<gene>
    <name evidence="2" type="ORF">C8N30_1004</name>
</gene>
<dbReference type="EMBL" id="RAQK01000001">
    <property type="protein sequence ID" value="RKE96445.1"/>
    <property type="molecule type" value="Genomic_DNA"/>
</dbReference>
<dbReference type="SUPFAM" id="SSF110087">
    <property type="entry name" value="DR1885-like metal-binding protein"/>
    <property type="match status" value="1"/>
</dbReference>
<evidence type="ECO:0008006" key="4">
    <source>
        <dbReference type="Google" id="ProtNLM"/>
    </source>
</evidence>
<dbReference type="OrthoDB" id="9796962at2"/>
<dbReference type="STRING" id="1443111.Z949_3003"/>
<accession>A0A420DQA4</accession>
<dbReference type="InterPro" id="IPR036182">
    <property type="entry name" value="PCuAC_sf"/>
</dbReference>
<dbReference type="InterPro" id="IPR058248">
    <property type="entry name" value="Lxx211020-like"/>
</dbReference>
<dbReference type="Pfam" id="PF04314">
    <property type="entry name" value="PCuAC"/>
    <property type="match status" value="1"/>
</dbReference>
<sequence length="164" mass="17419">MNTLIKAAFAVLFSTGIAQAHEYTVGSLSIGHPMAFETAKTANVGGGYMTITNSGASSDTLIEVRVAHLPRIEMHKSETDANGVARMIRQEGVEIPAGETVTLVPGGLHIMFMGLNGDPFEVGEKISATLVFENAGEIAVVFNVEERTAGDRGTMDHSDHKMSN</sequence>
<dbReference type="InterPro" id="IPR007410">
    <property type="entry name" value="LpqE-like"/>
</dbReference>
<evidence type="ECO:0000313" key="2">
    <source>
        <dbReference type="EMBL" id="RKE96445.1"/>
    </source>
</evidence>
<keyword evidence="1" id="KW-0732">Signal</keyword>
<feature type="chain" id="PRO_5019511482" description="Copper(I)-binding protein" evidence="1">
    <location>
        <begin position="21"/>
        <end position="164"/>
    </location>
</feature>
<name>A0A420DQA4_9RHOB</name>
<evidence type="ECO:0000256" key="1">
    <source>
        <dbReference type="SAM" id="SignalP"/>
    </source>
</evidence>
<organism evidence="2 3">
    <name type="scientific">Sulfitobacter guttiformis</name>
    <dbReference type="NCBI Taxonomy" id="74349"/>
    <lineage>
        <taxon>Bacteria</taxon>
        <taxon>Pseudomonadati</taxon>
        <taxon>Pseudomonadota</taxon>
        <taxon>Alphaproteobacteria</taxon>
        <taxon>Rhodobacterales</taxon>
        <taxon>Roseobacteraceae</taxon>
        <taxon>Sulfitobacter</taxon>
    </lineage>
</organism>
<comment type="caution">
    <text evidence="2">The sequence shown here is derived from an EMBL/GenBank/DDBJ whole genome shotgun (WGS) entry which is preliminary data.</text>
</comment>
<keyword evidence="3" id="KW-1185">Reference proteome</keyword>
<evidence type="ECO:0000313" key="3">
    <source>
        <dbReference type="Proteomes" id="UP000284407"/>
    </source>
</evidence>
<reference evidence="2 3" key="1">
    <citation type="submission" date="2018-09" db="EMBL/GenBank/DDBJ databases">
        <title>Genomic Encyclopedia of Archaeal and Bacterial Type Strains, Phase II (KMG-II): from individual species to whole genera.</title>
        <authorList>
            <person name="Goeker M."/>
        </authorList>
    </citation>
    <scope>NUCLEOTIDE SEQUENCE [LARGE SCALE GENOMIC DNA]</scope>
    <source>
        <strain evidence="2 3">DSM 11458</strain>
    </source>
</reference>
<dbReference type="PANTHER" id="PTHR36302">
    <property type="entry name" value="BLR7088 PROTEIN"/>
    <property type="match status" value="1"/>
</dbReference>